<dbReference type="PANTHER" id="PTHR32089:SF114">
    <property type="entry name" value="METHYL-ACCEPTING CHEMOTAXIS PROTEIN MCPB"/>
    <property type="match status" value="1"/>
</dbReference>
<keyword evidence="5 11" id="KW-1133">Transmembrane helix</keyword>
<evidence type="ECO:0000259" key="13">
    <source>
        <dbReference type="PROSITE" id="PS50885"/>
    </source>
</evidence>
<dbReference type="InterPro" id="IPR029151">
    <property type="entry name" value="Sensor-like_sf"/>
</dbReference>
<keyword evidence="6 11" id="KW-0472">Membrane</keyword>
<evidence type="ECO:0000259" key="12">
    <source>
        <dbReference type="PROSITE" id="PS50111"/>
    </source>
</evidence>
<evidence type="ECO:0000256" key="10">
    <source>
        <dbReference type="SAM" id="Coils"/>
    </source>
</evidence>
<keyword evidence="3" id="KW-0145">Chemotaxis</keyword>
<sequence>MEGTSNSSVKKVLIIMLIVGILTPLMVLSFVSYNKAHGVLSERLNKNSKEMAEEIDLNLEEFFEGLESVLNMISNNQNFVDLVKIEEGTVEGKITDKVQIEHIAKEILDDIIESNPKILSVYMGTKYKRMFADSNNPMSDNASYDPTSRIWYKEAVKNPGKIVYTDPYIDASTNKLNFTISKTVVDSSGDIIGVMGIDISLDGFSNKYKSLKLGKAGYVFIISKDRTVVVCNDDKFIGKDLKNVKSFERFEKELFSKGEGHINTKNNHVYFLTNKRTGWKVGVNFDKSEISDEVNSMKFMSIFTLIIAIIVAVVLAVIITGMITKPLKELEEGINIAAKGDFRNEININSKNEFGNIGDSFNEMINSVKYLLNEIKKSSNSVYKSSGNLKEISDTTKFTINQIAKAIEEIATANNEQAKDTEIGIQKANDLAKSIELISSAMDKIRFKFDEAITFNKEGINIVYDLTDKTKETLQNSEQLNLAIKEMEESSAEIENIIETINNIASQTNLLALNASIEAARAGEAGKGFAVVADEIRKLSEDTTNASYKISELIKKIQEKSSISVESIKNTNTTLLSQEESVIKTKDIFNKISTSILDVSKDMENIKKLNEDMLQNKEEIVTTITNISASAQETSASTEEVAASTQQTLATIESMAESSDELKNLADTLMNEVNRFKTE</sequence>
<evidence type="ECO:0000256" key="5">
    <source>
        <dbReference type="ARBA" id="ARBA00022989"/>
    </source>
</evidence>
<dbReference type="Pfam" id="PF02743">
    <property type="entry name" value="dCache_1"/>
    <property type="match status" value="1"/>
</dbReference>
<feature type="coiled-coil region" evidence="10">
    <location>
        <begin position="477"/>
        <end position="507"/>
    </location>
</feature>
<evidence type="ECO:0000256" key="7">
    <source>
        <dbReference type="ARBA" id="ARBA00023224"/>
    </source>
</evidence>
<dbReference type="SUPFAM" id="SSF103190">
    <property type="entry name" value="Sensory domain-like"/>
    <property type="match status" value="1"/>
</dbReference>
<evidence type="ECO:0000256" key="11">
    <source>
        <dbReference type="SAM" id="Phobius"/>
    </source>
</evidence>
<dbReference type="EMBL" id="FQXH01000022">
    <property type="protein sequence ID" value="SHH40439.1"/>
    <property type="molecule type" value="Genomic_DNA"/>
</dbReference>
<evidence type="ECO:0000313" key="15">
    <source>
        <dbReference type="Proteomes" id="UP000242520"/>
    </source>
</evidence>
<feature type="coiled-coil region" evidence="10">
    <location>
        <begin position="652"/>
        <end position="679"/>
    </location>
</feature>
<feature type="domain" description="HAMP" evidence="13">
    <location>
        <begin position="321"/>
        <end position="373"/>
    </location>
</feature>
<feature type="transmembrane region" description="Helical" evidence="11">
    <location>
        <begin position="302"/>
        <end position="323"/>
    </location>
</feature>
<dbReference type="GO" id="GO:0005886">
    <property type="term" value="C:plasma membrane"/>
    <property type="evidence" value="ECO:0007669"/>
    <property type="project" value="UniProtKB-SubCell"/>
</dbReference>
<dbReference type="InterPro" id="IPR004089">
    <property type="entry name" value="MCPsignal_dom"/>
</dbReference>
<evidence type="ECO:0000313" key="14">
    <source>
        <dbReference type="EMBL" id="SHH40439.1"/>
    </source>
</evidence>
<keyword evidence="10" id="KW-0175">Coiled coil</keyword>
<dbReference type="Pfam" id="PF00015">
    <property type="entry name" value="MCPsignal"/>
    <property type="match status" value="1"/>
</dbReference>
<dbReference type="Proteomes" id="UP000242520">
    <property type="component" value="Unassembled WGS sequence"/>
</dbReference>
<evidence type="ECO:0000256" key="8">
    <source>
        <dbReference type="ARBA" id="ARBA00029447"/>
    </source>
</evidence>
<dbReference type="PANTHER" id="PTHR32089">
    <property type="entry name" value="METHYL-ACCEPTING CHEMOTAXIS PROTEIN MCPB"/>
    <property type="match status" value="1"/>
</dbReference>
<comment type="subcellular location">
    <subcellularLocation>
        <location evidence="1">Cell membrane</location>
        <topology evidence="1">Multi-pass membrane protein</topology>
    </subcellularLocation>
</comment>
<dbReference type="Gene3D" id="3.30.450.20">
    <property type="entry name" value="PAS domain"/>
    <property type="match status" value="2"/>
</dbReference>
<keyword evidence="7 9" id="KW-0807">Transducer</keyword>
<dbReference type="AlphaFoldDB" id="A0A1M5SPF6"/>
<dbReference type="RefSeq" id="WP_072725783.1">
    <property type="nucleotide sequence ID" value="NZ_FQXH01000022.1"/>
</dbReference>
<proteinExistence type="inferred from homology"/>
<keyword evidence="15" id="KW-1185">Reference proteome</keyword>
<dbReference type="CDD" id="cd06225">
    <property type="entry name" value="HAMP"/>
    <property type="match status" value="1"/>
</dbReference>
<reference evidence="15" key="1">
    <citation type="submission" date="2016-11" db="EMBL/GenBank/DDBJ databases">
        <authorList>
            <person name="Varghese N."/>
            <person name="Submissions S."/>
        </authorList>
    </citation>
    <scope>NUCLEOTIDE SEQUENCE [LARGE SCALE GENOMIC DNA]</scope>
    <source>
        <strain evidence="15">DSM 15285</strain>
    </source>
</reference>
<dbReference type="SMART" id="SM00304">
    <property type="entry name" value="HAMP"/>
    <property type="match status" value="1"/>
</dbReference>
<dbReference type="PROSITE" id="PS50885">
    <property type="entry name" value="HAMP"/>
    <property type="match status" value="1"/>
</dbReference>
<dbReference type="SUPFAM" id="SSF58104">
    <property type="entry name" value="Methyl-accepting chemotaxis protein (MCP) signaling domain"/>
    <property type="match status" value="1"/>
</dbReference>
<dbReference type="OrthoDB" id="13222at2"/>
<keyword evidence="4 11" id="KW-0812">Transmembrane</keyword>
<organism evidence="14 15">
    <name type="scientific">Tepidibacter thalassicus DSM 15285</name>
    <dbReference type="NCBI Taxonomy" id="1123350"/>
    <lineage>
        <taxon>Bacteria</taxon>
        <taxon>Bacillati</taxon>
        <taxon>Bacillota</taxon>
        <taxon>Clostridia</taxon>
        <taxon>Peptostreptococcales</taxon>
        <taxon>Peptostreptococcaceae</taxon>
        <taxon>Tepidibacter</taxon>
    </lineage>
</organism>
<accession>A0A1M5SPF6</accession>
<dbReference type="Pfam" id="PF00672">
    <property type="entry name" value="HAMP"/>
    <property type="match status" value="1"/>
</dbReference>
<evidence type="ECO:0000256" key="6">
    <source>
        <dbReference type="ARBA" id="ARBA00023136"/>
    </source>
</evidence>
<dbReference type="CDD" id="cd18773">
    <property type="entry name" value="PDC1_HK_sensor"/>
    <property type="match status" value="1"/>
</dbReference>
<evidence type="ECO:0000256" key="3">
    <source>
        <dbReference type="ARBA" id="ARBA00022500"/>
    </source>
</evidence>
<dbReference type="CDD" id="cd12912">
    <property type="entry name" value="PDC2_MCP_like"/>
    <property type="match status" value="1"/>
</dbReference>
<comment type="similarity">
    <text evidence="8">Belongs to the methyl-accepting chemotaxis (MCP) protein family.</text>
</comment>
<evidence type="ECO:0000256" key="4">
    <source>
        <dbReference type="ARBA" id="ARBA00022692"/>
    </source>
</evidence>
<dbReference type="GO" id="GO:0007165">
    <property type="term" value="P:signal transduction"/>
    <property type="evidence" value="ECO:0007669"/>
    <property type="project" value="UniProtKB-KW"/>
</dbReference>
<evidence type="ECO:0000256" key="2">
    <source>
        <dbReference type="ARBA" id="ARBA00022475"/>
    </source>
</evidence>
<dbReference type="InterPro" id="IPR003660">
    <property type="entry name" value="HAMP_dom"/>
</dbReference>
<dbReference type="CDD" id="cd11386">
    <property type="entry name" value="MCP_signal"/>
    <property type="match status" value="1"/>
</dbReference>
<dbReference type="STRING" id="1123350.SAMN02744040_01854"/>
<name>A0A1M5SPF6_9FIRM</name>
<dbReference type="Gene3D" id="1.10.287.950">
    <property type="entry name" value="Methyl-accepting chemotaxis protein"/>
    <property type="match status" value="1"/>
</dbReference>
<dbReference type="PROSITE" id="PS50111">
    <property type="entry name" value="CHEMOTAXIS_TRANSDUC_2"/>
    <property type="match status" value="1"/>
</dbReference>
<evidence type="ECO:0000256" key="9">
    <source>
        <dbReference type="PROSITE-ProRule" id="PRU00284"/>
    </source>
</evidence>
<feature type="domain" description="Methyl-accepting transducer" evidence="12">
    <location>
        <begin position="392"/>
        <end position="642"/>
    </location>
</feature>
<protein>
    <submittedName>
        <fullName evidence="14">Methyl-accepting chemotaxis protein</fullName>
    </submittedName>
</protein>
<dbReference type="SMART" id="SM00283">
    <property type="entry name" value="MA"/>
    <property type="match status" value="1"/>
</dbReference>
<feature type="transmembrane region" description="Helical" evidence="11">
    <location>
        <begin position="12"/>
        <end position="33"/>
    </location>
</feature>
<dbReference type="GO" id="GO:0006935">
    <property type="term" value="P:chemotaxis"/>
    <property type="evidence" value="ECO:0007669"/>
    <property type="project" value="UniProtKB-KW"/>
</dbReference>
<keyword evidence="2" id="KW-1003">Cell membrane</keyword>
<gene>
    <name evidence="14" type="ORF">SAMN02744040_01854</name>
</gene>
<dbReference type="InterPro" id="IPR033479">
    <property type="entry name" value="dCache_1"/>
</dbReference>
<evidence type="ECO:0000256" key="1">
    <source>
        <dbReference type="ARBA" id="ARBA00004651"/>
    </source>
</evidence>